<keyword evidence="3 5" id="KW-0732">Signal</keyword>
<evidence type="ECO:0000313" key="7">
    <source>
        <dbReference type="EMBL" id="MBB6734607.1"/>
    </source>
</evidence>
<sequence>MMRSVRFGKMGLAALVALLLVLSACSKNNESSSNSSASSSASKSASPSAGSDAGASASASPSADSSLPPVDLTWYYPADSQTALGPVQDAVNKITKEKINATVTLKPIAFGEYNQRMNTIAASGEAFDIAWTSNWLFDYVGNVTKGLFVPLDDLLNQDAADLKASLPDFMWDQVKVGGKIYGVPNYQSVTGREGYIVPKDYADKYGLDVSAIKKFEDIEPFLEKIKQGESGVAPLVMDYNGMFGYFIHTQGISTLPITSNPPIGFYDSDTSMKLFNVYASPEYKHYLEVVHGWYQKGYINKDAPTIKTVDDLAKAGKAAVSYSLSLNPGTETLVSNNRYGGKPIEYVPTTGFVVDGNPGIATVNAIGKNSKNPDRAMMFLNLVNTDKDLYNTLVYGVEGTNYDKIDDKTVKVKQDSGFTNNAWVMGNTFNGYLQEGQAPDTFDVQKKTNEEATPTQSVGFKFDVSPVQTEIANVQSVLDEYLPGLSTGAVDPDKKLPDFLDRLQKAGIDKLMQEAQKQLDAWKATR</sequence>
<dbReference type="PANTHER" id="PTHR30061:SF50">
    <property type="entry name" value="MALTOSE_MALTODEXTRIN-BINDING PERIPLASMIC PROTEIN"/>
    <property type="match status" value="1"/>
</dbReference>
<dbReference type="EMBL" id="JACJVO010000034">
    <property type="protein sequence ID" value="MBB6734607.1"/>
    <property type="molecule type" value="Genomic_DNA"/>
</dbReference>
<dbReference type="InterPro" id="IPR022627">
    <property type="entry name" value="DUF3502"/>
</dbReference>
<dbReference type="SUPFAM" id="SSF53850">
    <property type="entry name" value="Periplasmic binding protein-like II"/>
    <property type="match status" value="1"/>
</dbReference>
<comment type="similarity">
    <text evidence="1">Belongs to the bacterial solute-binding protein 1 family.</text>
</comment>
<dbReference type="AlphaFoldDB" id="A0A7X0SR51"/>
<name>A0A7X0SR51_9BACL</name>
<feature type="domain" description="DUF3502" evidence="6">
    <location>
        <begin position="458"/>
        <end position="524"/>
    </location>
</feature>
<dbReference type="RefSeq" id="WP_185132264.1">
    <property type="nucleotide sequence ID" value="NZ_JACJVO010000034.1"/>
</dbReference>
<organism evidence="7 8">
    <name type="scientific">Cohnella zeiphila</name>
    <dbReference type="NCBI Taxonomy" id="2761120"/>
    <lineage>
        <taxon>Bacteria</taxon>
        <taxon>Bacillati</taxon>
        <taxon>Bacillota</taxon>
        <taxon>Bacilli</taxon>
        <taxon>Bacillales</taxon>
        <taxon>Paenibacillaceae</taxon>
        <taxon>Cohnella</taxon>
    </lineage>
</organism>
<proteinExistence type="inferred from homology"/>
<gene>
    <name evidence="7" type="ORF">H7C18_27140</name>
</gene>
<evidence type="ECO:0000313" key="8">
    <source>
        <dbReference type="Proteomes" id="UP000564644"/>
    </source>
</evidence>
<evidence type="ECO:0000256" key="4">
    <source>
        <dbReference type="SAM" id="MobiDB-lite"/>
    </source>
</evidence>
<evidence type="ECO:0000256" key="3">
    <source>
        <dbReference type="ARBA" id="ARBA00022729"/>
    </source>
</evidence>
<accession>A0A7X0SR51</accession>
<evidence type="ECO:0000256" key="2">
    <source>
        <dbReference type="ARBA" id="ARBA00022448"/>
    </source>
</evidence>
<keyword evidence="8" id="KW-1185">Reference proteome</keyword>
<dbReference type="Pfam" id="PF12010">
    <property type="entry name" value="DUF3502"/>
    <property type="match status" value="1"/>
</dbReference>
<feature type="compositionally biased region" description="Low complexity" evidence="4">
    <location>
        <begin position="28"/>
        <end position="66"/>
    </location>
</feature>
<feature type="region of interest" description="Disordered" evidence="4">
    <location>
        <begin position="28"/>
        <end position="67"/>
    </location>
</feature>
<reference evidence="7 8" key="1">
    <citation type="submission" date="2020-08" db="EMBL/GenBank/DDBJ databases">
        <title>Cohnella phylogeny.</title>
        <authorList>
            <person name="Dunlap C."/>
        </authorList>
    </citation>
    <scope>NUCLEOTIDE SEQUENCE [LARGE SCALE GENOMIC DNA]</scope>
    <source>
        <strain evidence="7 8">CBP 2801</strain>
    </source>
</reference>
<feature type="chain" id="PRO_5039643780" evidence="5">
    <location>
        <begin position="27"/>
        <end position="526"/>
    </location>
</feature>
<dbReference type="PANTHER" id="PTHR30061">
    <property type="entry name" value="MALTOSE-BINDING PERIPLASMIC PROTEIN"/>
    <property type="match status" value="1"/>
</dbReference>
<dbReference type="GO" id="GO:0042956">
    <property type="term" value="P:maltodextrin transmembrane transport"/>
    <property type="evidence" value="ECO:0007669"/>
    <property type="project" value="TreeGrafter"/>
</dbReference>
<dbReference type="Gene3D" id="3.40.190.10">
    <property type="entry name" value="Periplasmic binding protein-like II"/>
    <property type="match status" value="2"/>
</dbReference>
<dbReference type="GO" id="GO:0015768">
    <property type="term" value="P:maltose transport"/>
    <property type="evidence" value="ECO:0007669"/>
    <property type="project" value="TreeGrafter"/>
</dbReference>
<dbReference type="GO" id="GO:1901982">
    <property type="term" value="F:maltose binding"/>
    <property type="evidence" value="ECO:0007669"/>
    <property type="project" value="TreeGrafter"/>
</dbReference>
<evidence type="ECO:0000259" key="6">
    <source>
        <dbReference type="Pfam" id="PF12010"/>
    </source>
</evidence>
<dbReference type="GO" id="GO:0055052">
    <property type="term" value="C:ATP-binding cassette (ABC) transporter complex, substrate-binding subunit-containing"/>
    <property type="evidence" value="ECO:0007669"/>
    <property type="project" value="TreeGrafter"/>
</dbReference>
<dbReference type="PROSITE" id="PS51257">
    <property type="entry name" value="PROKAR_LIPOPROTEIN"/>
    <property type="match status" value="1"/>
</dbReference>
<dbReference type="Proteomes" id="UP000564644">
    <property type="component" value="Unassembled WGS sequence"/>
</dbReference>
<evidence type="ECO:0000256" key="1">
    <source>
        <dbReference type="ARBA" id="ARBA00008520"/>
    </source>
</evidence>
<protein>
    <submittedName>
        <fullName evidence="7">ABC transporter substrate-binding protein</fullName>
    </submittedName>
</protein>
<feature type="signal peptide" evidence="5">
    <location>
        <begin position="1"/>
        <end position="26"/>
    </location>
</feature>
<comment type="caution">
    <text evidence="7">The sequence shown here is derived from an EMBL/GenBank/DDBJ whole genome shotgun (WGS) entry which is preliminary data.</text>
</comment>
<keyword evidence="2" id="KW-0813">Transport</keyword>
<evidence type="ECO:0000256" key="5">
    <source>
        <dbReference type="SAM" id="SignalP"/>
    </source>
</evidence>